<protein>
    <submittedName>
        <fullName evidence="3">Uncharacterized protein</fullName>
    </submittedName>
</protein>
<feature type="signal peptide" evidence="2">
    <location>
        <begin position="1"/>
        <end position="18"/>
    </location>
</feature>
<evidence type="ECO:0000313" key="3">
    <source>
        <dbReference type="EMBL" id="MBZ5715250.1"/>
    </source>
</evidence>
<name>A0ABS7U455_9BACT</name>
<accession>A0ABS7U455</accession>
<feature type="region of interest" description="Disordered" evidence="1">
    <location>
        <begin position="17"/>
        <end position="87"/>
    </location>
</feature>
<sequence>MHRSKFVTWTLACSLAPACGGGSGDTGATTADATTTAETTTSTSETTSTSSTTPTTSEPSPTTGEPAPTTSSTGEPDTTTGEPPNLQMSVSQYGITWTFDAPRQVGQFVTGDWWVVGPVTIVSVDPAPAEGRNGSMLDPVGSQDYDSRAGNHGDGLRVSFPLAVEGTHSLVSAISHPDEPECDQGGSDGWHTYDGDCQRGPIATQAILTVVPAPQPADAFRPPYAGADKPIHRAGDICWSALPKLAAPGDTPDPSALLRHVERPWIDHLRTWEIQHGCATLNMYCYGREVGDIVATLASYVLLDTPEQEALAHRLVQLGIDNYGVLQAGGNWDANGGHSNGRKFPIVFAGGLLGDAAMASPGADIGNEDEMTYHGEGGQALWGRACNDCYFDNGCEYGGDCENGAKDCRDPAGLADGCSDYRNCCTSHTWVGEALAIHAMDLRAAWAHDPFFDYVDRWVAGDVEGGGGASNEFVAAMWSAYRDVAPTVSACP</sequence>
<evidence type="ECO:0000313" key="4">
    <source>
        <dbReference type="Proteomes" id="UP001139031"/>
    </source>
</evidence>
<dbReference type="Proteomes" id="UP001139031">
    <property type="component" value="Unassembled WGS sequence"/>
</dbReference>
<proteinExistence type="predicted"/>
<evidence type="ECO:0000256" key="2">
    <source>
        <dbReference type="SAM" id="SignalP"/>
    </source>
</evidence>
<gene>
    <name evidence="3" type="ORF">K7C98_38955</name>
</gene>
<keyword evidence="2" id="KW-0732">Signal</keyword>
<feature type="chain" id="PRO_5046938208" evidence="2">
    <location>
        <begin position="19"/>
        <end position="492"/>
    </location>
</feature>
<organism evidence="3 4">
    <name type="scientific">Nannocystis pusilla</name>
    <dbReference type="NCBI Taxonomy" id="889268"/>
    <lineage>
        <taxon>Bacteria</taxon>
        <taxon>Pseudomonadati</taxon>
        <taxon>Myxococcota</taxon>
        <taxon>Polyangia</taxon>
        <taxon>Nannocystales</taxon>
        <taxon>Nannocystaceae</taxon>
        <taxon>Nannocystis</taxon>
    </lineage>
</organism>
<evidence type="ECO:0000256" key="1">
    <source>
        <dbReference type="SAM" id="MobiDB-lite"/>
    </source>
</evidence>
<keyword evidence="4" id="KW-1185">Reference proteome</keyword>
<comment type="caution">
    <text evidence="3">The sequence shown here is derived from an EMBL/GenBank/DDBJ whole genome shotgun (WGS) entry which is preliminary data.</text>
</comment>
<dbReference type="EMBL" id="JAIRAU010000056">
    <property type="protein sequence ID" value="MBZ5715250.1"/>
    <property type="molecule type" value="Genomic_DNA"/>
</dbReference>
<feature type="compositionally biased region" description="Low complexity" evidence="1">
    <location>
        <begin position="26"/>
        <end position="84"/>
    </location>
</feature>
<reference evidence="3" key="1">
    <citation type="submission" date="2021-08" db="EMBL/GenBank/DDBJ databases">
        <authorList>
            <person name="Stevens D.C."/>
        </authorList>
    </citation>
    <scope>NUCLEOTIDE SEQUENCE</scope>
    <source>
        <strain evidence="3">DSM 53165</strain>
    </source>
</reference>
<dbReference type="RefSeq" id="WP_224196991.1">
    <property type="nucleotide sequence ID" value="NZ_JAIRAU010000056.1"/>
</dbReference>